<reference evidence="2" key="1">
    <citation type="journal article" date="2019" name="Int. J. Syst. Evol. Microbiol.">
        <title>The Global Catalogue of Microorganisms (GCM) 10K type strain sequencing project: providing services to taxonomists for standard genome sequencing and annotation.</title>
        <authorList>
            <consortium name="The Broad Institute Genomics Platform"/>
            <consortium name="The Broad Institute Genome Sequencing Center for Infectious Disease"/>
            <person name="Wu L."/>
            <person name="Ma J."/>
        </authorList>
    </citation>
    <scope>NUCLEOTIDE SEQUENCE [LARGE SCALE GENOMIC DNA]</scope>
    <source>
        <strain evidence="2">NBRC 106593</strain>
    </source>
</reference>
<organism evidence="1 2">
    <name type="scientific">Branchiibius cervicis</name>
    <dbReference type="NCBI Taxonomy" id="908252"/>
    <lineage>
        <taxon>Bacteria</taxon>
        <taxon>Bacillati</taxon>
        <taxon>Actinomycetota</taxon>
        <taxon>Actinomycetes</taxon>
        <taxon>Micrococcales</taxon>
        <taxon>Dermacoccaceae</taxon>
        <taxon>Branchiibius</taxon>
    </lineage>
</organism>
<protein>
    <submittedName>
        <fullName evidence="1">Uncharacterized protein</fullName>
    </submittedName>
</protein>
<evidence type="ECO:0000313" key="2">
    <source>
        <dbReference type="Proteomes" id="UP001596356"/>
    </source>
</evidence>
<proteinExistence type="predicted"/>
<gene>
    <name evidence="1" type="ORF">ACFQBT_01435</name>
</gene>
<accession>A0ABW2APC0</accession>
<dbReference type="EMBL" id="JBHSWJ010000002">
    <property type="protein sequence ID" value="MFC6712583.1"/>
    <property type="molecule type" value="Genomic_DNA"/>
</dbReference>
<name>A0ABW2APC0_9MICO</name>
<comment type="caution">
    <text evidence="1">The sequence shown here is derived from an EMBL/GenBank/DDBJ whole genome shotgun (WGS) entry which is preliminary data.</text>
</comment>
<dbReference type="RefSeq" id="WP_377820055.1">
    <property type="nucleotide sequence ID" value="NZ_JBHSWJ010000002.1"/>
</dbReference>
<dbReference type="Proteomes" id="UP001596356">
    <property type="component" value="Unassembled WGS sequence"/>
</dbReference>
<sequence>MTALHARDLALSATGTAPARVVCLPVDATAAVDARVIAEASRGRTS</sequence>
<evidence type="ECO:0000313" key="1">
    <source>
        <dbReference type="EMBL" id="MFC6712583.1"/>
    </source>
</evidence>
<keyword evidence="2" id="KW-1185">Reference proteome</keyword>